<evidence type="ECO:0000259" key="3">
    <source>
        <dbReference type="Pfam" id="PF12835"/>
    </source>
</evidence>
<reference evidence="4 5" key="1">
    <citation type="submission" date="2024-01" db="EMBL/GenBank/DDBJ databases">
        <title>The diversity of rhizobia nodulating Mimosa spp. in eleven states of Brazil covering several biomes is determined by host plant, location, and edaphic factors.</title>
        <authorList>
            <person name="Rouws L."/>
            <person name="Barauna A."/>
            <person name="Beukes C."/>
            <person name="De Faria S.M."/>
            <person name="Gross E."/>
            <person name="Dos Reis Junior F.B."/>
            <person name="Simon M."/>
            <person name="Maluk M."/>
            <person name="Odee D.W."/>
            <person name="Kenicer G."/>
            <person name="Young J.P.W."/>
            <person name="Reis V.M."/>
            <person name="Zilli J."/>
            <person name="James E.K."/>
        </authorList>
    </citation>
    <scope>NUCLEOTIDE SEQUENCE [LARGE SCALE GENOMIC DNA]</scope>
    <source>
        <strain evidence="4 5">JPY530</strain>
    </source>
</reference>
<dbReference type="Proteomes" id="UP001481677">
    <property type="component" value="Unassembled WGS sequence"/>
</dbReference>
<dbReference type="SUPFAM" id="SSF56349">
    <property type="entry name" value="DNA breaking-rejoining enzymes"/>
    <property type="match status" value="1"/>
</dbReference>
<evidence type="ECO:0000259" key="2">
    <source>
        <dbReference type="Pfam" id="PF02954"/>
    </source>
</evidence>
<dbReference type="InterPro" id="IPR002197">
    <property type="entry name" value="HTH_Fis"/>
</dbReference>
<dbReference type="Pfam" id="PF12835">
    <property type="entry name" value="Integrase_1"/>
    <property type="match status" value="1"/>
</dbReference>
<dbReference type="InterPro" id="IPR009057">
    <property type="entry name" value="Homeodomain-like_sf"/>
</dbReference>
<keyword evidence="1" id="KW-0233">DNA recombination</keyword>
<sequence length="386" mass="43711">MKVQLDYQPFIKNAGLPQRLTNELAELFRLHLSKPHGKNTAVSNVISIQTQEYRVQVLTAGFRDLRKGGFAIESPWNLADKHIRYLVNLWVNEKKHSPGTVETRLTYWRTLAAWMKKHQLVGTMDDYIDRPNGYRRFYGAQEDKSGEVANVEVEEVIARLCERNRWVAMQVELQATFGLRAQESMLLRPLQCLRVTGHLHVTDGTARGRPRVVPIDAEWQYDVLVRAARLANPRTGSMIPDPWSRQQWYYHFYYILNSVGIKRGADGLTIDCLRHAYLRLMSERVRGAATPTKRPDHQTDPEVHQAAIERLMEVAGRGVGAKARACISAFATIDRRSRAVVSAEEAIAALAAASGNKSQAAKSLRISRQALYRLLANCRGQPATSR</sequence>
<dbReference type="Pfam" id="PF02954">
    <property type="entry name" value="HTH_8"/>
    <property type="match status" value="1"/>
</dbReference>
<feature type="domain" description="DNA binding HTH" evidence="2">
    <location>
        <begin position="347"/>
        <end position="373"/>
    </location>
</feature>
<dbReference type="Gene3D" id="1.10.443.10">
    <property type="entry name" value="Intergrase catalytic core"/>
    <property type="match status" value="1"/>
</dbReference>
<dbReference type="InterPro" id="IPR024456">
    <property type="entry name" value="Integrase_catalytic_putative"/>
</dbReference>
<dbReference type="SUPFAM" id="SSF46689">
    <property type="entry name" value="Homeodomain-like"/>
    <property type="match status" value="1"/>
</dbReference>
<dbReference type="RefSeq" id="WP_342958797.1">
    <property type="nucleotide sequence ID" value="NZ_JAZHFZ010000009.1"/>
</dbReference>
<name>A0ABU9QZK0_9BURK</name>
<organism evidence="4 5">
    <name type="scientific">Paraburkholderia azotifigens</name>
    <dbReference type="NCBI Taxonomy" id="2057004"/>
    <lineage>
        <taxon>Bacteria</taxon>
        <taxon>Pseudomonadati</taxon>
        <taxon>Pseudomonadota</taxon>
        <taxon>Betaproteobacteria</taxon>
        <taxon>Burkholderiales</taxon>
        <taxon>Burkholderiaceae</taxon>
        <taxon>Paraburkholderia</taxon>
    </lineage>
</organism>
<dbReference type="Gene3D" id="1.10.10.60">
    <property type="entry name" value="Homeodomain-like"/>
    <property type="match status" value="1"/>
</dbReference>
<keyword evidence="5" id="KW-1185">Reference proteome</keyword>
<evidence type="ECO:0000313" key="4">
    <source>
        <dbReference type="EMBL" id="MEM5340207.1"/>
    </source>
</evidence>
<dbReference type="InterPro" id="IPR011010">
    <property type="entry name" value="DNA_brk_join_enz"/>
</dbReference>
<dbReference type="InterPro" id="IPR013762">
    <property type="entry name" value="Integrase-like_cat_sf"/>
</dbReference>
<comment type="caution">
    <text evidence="4">The sequence shown here is derived from an EMBL/GenBank/DDBJ whole genome shotgun (WGS) entry which is preliminary data.</text>
</comment>
<evidence type="ECO:0000313" key="5">
    <source>
        <dbReference type="Proteomes" id="UP001481677"/>
    </source>
</evidence>
<accession>A0ABU9QZK0</accession>
<feature type="domain" description="Integrase catalytic" evidence="3">
    <location>
        <begin position="147"/>
        <end position="242"/>
    </location>
</feature>
<proteinExistence type="predicted"/>
<protein>
    <submittedName>
        <fullName evidence="4">Integrase domain-containing protein</fullName>
    </submittedName>
</protein>
<evidence type="ECO:0000256" key="1">
    <source>
        <dbReference type="ARBA" id="ARBA00023172"/>
    </source>
</evidence>
<dbReference type="EMBL" id="JAZHGA010000006">
    <property type="protein sequence ID" value="MEM5340207.1"/>
    <property type="molecule type" value="Genomic_DNA"/>
</dbReference>
<gene>
    <name evidence="4" type="ORF">V4C56_11275</name>
</gene>